<proteinExistence type="predicted"/>
<evidence type="ECO:0000313" key="3">
    <source>
        <dbReference type="EMBL" id="GET02718.1"/>
    </source>
</evidence>
<evidence type="ECO:0000256" key="1">
    <source>
        <dbReference type="SAM" id="MobiDB-lite"/>
    </source>
</evidence>
<keyword evidence="4" id="KW-1185">Reference proteome</keyword>
<name>A0A2Z6QNB8_9GLOM</name>
<dbReference type="EMBL" id="BEXD01000910">
    <property type="protein sequence ID" value="GBB91055.1"/>
    <property type="molecule type" value="Genomic_DNA"/>
</dbReference>
<accession>A0A2Z6QNB8</accession>
<sequence>MDNNLNSTNNGFNQPPPVNQFQTENSYSAPNNNDSYMMNGPANTTVDTGLPSSNPSQYVSQNNTPPQLNFAQPNHSGIFTFNIPGQKIIIIPTSSPNISEIFTLDIPDSKIIIIILSLP</sequence>
<feature type="region of interest" description="Disordered" evidence="1">
    <location>
        <begin position="1"/>
        <end position="67"/>
    </location>
</feature>
<reference evidence="2 4" key="1">
    <citation type="submission" date="2017-11" db="EMBL/GenBank/DDBJ databases">
        <title>The genome of Rhizophagus clarus HR1 reveals common genetic basis of auxotrophy among arbuscular mycorrhizal fungi.</title>
        <authorList>
            <person name="Kobayashi Y."/>
        </authorList>
    </citation>
    <scope>NUCLEOTIDE SEQUENCE [LARGE SCALE GENOMIC DNA]</scope>
    <source>
        <strain evidence="2 4">HR1</strain>
    </source>
</reference>
<dbReference type="Proteomes" id="UP000615446">
    <property type="component" value="Unassembled WGS sequence"/>
</dbReference>
<gene>
    <name evidence="3" type="ORF">RCL2_002908800</name>
    <name evidence="2" type="ORF">RclHR1_18170001</name>
</gene>
<organism evidence="2 4">
    <name type="scientific">Rhizophagus clarus</name>
    <dbReference type="NCBI Taxonomy" id="94130"/>
    <lineage>
        <taxon>Eukaryota</taxon>
        <taxon>Fungi</taxon>
        <taxon>Fungi incertae sedis</taxon>
        <taxon>Mucoromycota</taxon>
        <taxon>Glomeromycotina</taxon>
        <taxon>Glomeromycetes</taxon>
        <taxon>Glomerales</taxon>
        <taxon>Glomeraceae</taxon>
        <taxon>Rhizophagus</taxon>
    </lineage>
</organism>
<reference evidence="3" key="2">
    <citation type="submission" date="2019-10" db="EMBL/GenBank/DDBJ databases">
        <title>Conservation and host-specific expression of non-tandemly repeated heterogenous ribosome RNA gene in arbuscular mycorrhizal fungi.</title>
        <authorList>
            <person name="Maeda T."/>
            <person name="Kobayashi Y."/>
            <person name="Nakagawa T."/>
            <person name="Ezawa T."/>
            <person name="Yamaguchi K."/>
            <person name="Bino T."/>
            <person name="Nishimoto Y."/>
            <person name="Shigenobu S."/>
            <person name="Kawaguchi M."/>
        </authorList>
    </citation>
    <scope>NUCLEOTIDE SEQUENCE</scope>
    <source>
        <strain evidence="3">HR1</strain>
    </source>
</reference>
<dbReference type="EMBL" id="BLAL01000315">
    <property type="protein sequence ID" value="GET02718.1"/>
    <property type="molecule type" value="Genomic_DNA"/>
</dbReference>
<dbReference type="OrthoDB" id="2450605at2759"/>
<dbReference type="AlphaFoldDB" id="A0A2Z6QNB8"/>
<comment type="caution">
    <text evidence="2">The sequence shown here is derived from an EMBL/GenBank/DDBJ whole genome shotgun (WGS) entry which is preliminary data.</text>
</comment>
<evidence type="ECO:0000313" key="2">
    <source>
        <dbReference type="EMBL" id="GBB91055.1"/>
    </source>
</evidence>
<dbReference type="Proteomes" id="UP000247702">
    <property type="component" value="Unassembled WGS sequence"/>
</dbReference>
<protein>
    <submittedName>
        <fullName evidence="2">Uncharacterized protein</fullName>
    </submittedName>
</protein>
<evidence type="ECO:0000313" key="4">
    <source>
        <dbReference type="Proteomes" id="UP000247702"/>
    </source>
</evidence>